<sequence>MDSTPQWVHEPEAAKLLAIKHNTLRSMRRDGRLTPGDHYIFVTGTPGGPVVYDIDAIRKTLAERTIAAVQEKGSRRKADLEKRLGLIETYGDEDHLKKEGE</sequence>
<dbReference type="EMBL" id="BX569691">
    <property type="protein sequence ID" value="CAE07408.1"/>
    <property type="molecule type" value="Genomic_DNA"/>
</dbReference>
<proteinExistence type="predicted"/>
<name>Q7U7T7_PARMW</name>
<organism evidence="1 2">
    <name type="scientific">Parasynechococcus marenigrum (strain WH8102)</name>
    <dbReference type="NCBI Taxonomy" id="84588"/>
    <lineage>
        <taxon>Bacteria</taxon>
        <taxon>Bacillati</taxon>
        <taxon>Cyanobacteriota</taxon>
        <taxon>Cyanophyceae</taxon>
        <taxon>Synechococcales</taxon>
        <taxon>Prochlorococcaceae</taxon>
        <taxon>Parasynechococcus</taxon>
        <taxon>Parasynechococcus marenigrum</taxon>
    </lineage>
</organism>
<dbReference type="RefSeq" id="WP_011127758.1">
    <property type="nucleotide sequence ID" value="NC_005070.1"/>
</dbReference>
<reference evidence="1 2" key="1">
    <citation type="journal article" date="2003" name="Nature">
        <title>The genome of a motile marine Synechococcus.</title>
        <authorList>
            <person name="Palenik B."/>
            <person name="Brahamsha B."/>
            <person name="Larimer F."/>
            <person name="Land M."/>
            <person name="Hauser L."/>
            <person name="Chain P."/>
            <person name="Lamerdin J."/>
            <person name="Regala W."/>
            <person name="Allen E.A."/>
            <person name="McCarren J."/>
            <person name="Paulsen I."/>
            <person name="Dufresne A."/>
            <person name="Partensky F."/>
            <person name="Webb E."/>
            <person name="Waterbury J."/>
        </authorList>
    </citation>
    <scope>NUCLEOTIDE SEQUENCE [LARGE SCALE GENOMIC DNA]</scope>
    <source>
        <strain evidence="1 2">WH8102</strain>
    </source>
</reference>
<protein>
    <submittedName>
        <fullName evidence="1">Conserved hypothetical</fullName>
    </submittedName>
</protein>
<evidence type="ECO:0000313" key="1">
    <source>
        <dbReference type="EMBL" id="CAE07408.1"/>
    </source>
</evidence>
<keyword evidence="2" id="KW-1185">Reference proteome</keyword>
<dbReference type="Proteomes" id="UP000001422">
    <property type="component" value="Chromosome"/>
</dbReference>
<dbReference type="KEGG" id="syw:SYNW0893"/>
<dbReference type="eggNOG" id="ENOG502ZPBU">
    <property type="taxonomic scope" value="Bacteria"/>
</dbReference>
<dbReference type="AlphaFoldDB" id="Q7U7T7"/>
<accession>Q7U7T7</accession>
<gene>
    <name evidence="1" type="ordered locus">SYNW0893</name>
</gene>
<dbReference type="STRING" id="84588.SYNW0893"/>
<dbReference type="HOGENOM" id="CLU_178616_0_0_3"/>
<evidence type="ECO:0000313" key="2">
    <source>
        <dbReference type="Proteomes" id="UP000001422"/>
    </source>
</evidence>